<sequence length="646" mass="69687">MSATLEHVIQSRRARRLGHWLLDDENQRRPQRRPKSAVQPWWKVMCLTGVDYFSTLGYQPAIAAAAAGALAPIATLILVAVTLFGALPVYKRVARESPNGEGSIAMLEKLLPRWKGKVFVLALLGFAATSFIITITLSAADATAHLIENPFAPSWLHGQEVALTLVFLVLLAVVFLRGFHEAIGIAVALVAAFLALNLVVVVTAAAEITANPAPVGNWWITLTAQHSNPVAVVAVALLVFPRLALGLSGFETGVVVMPQIKGAPGDTHERPQGRIIGAQKLLTSAAVIMSGFLIASSFVTTLLIPAEEFEEGGEASGRALAYLAHKYLGEGFGTLYDVSTIAILWFAGASAMTGLLNLVPRYLPRYGMAPAWSRAVRPMVLVFTLIAAVVTLAFEADVEAQSGAYATGVLVLITSASVAVTLSARRRAQHPAALGFGIISVILIWTTLTNVWERPDGAGIAALFILGILVVSLASRARRAFELRAATITLDDRALSFVAAQDSGQISLIAHEPQRLNAAAYRRKFQHACTVSHLSPSDDPLFIEVIVDDSSEFETHLHVRGVTRHGFRILQVHSSNVPNTIAAVMLHLRDITGLMPHVYFRWTEGNPLVNLVKFLILGEGEIAPVTREVLREAEPDLSRRPWVHVG</sequence>
<keyword evidence="1" id="KW-1133">Transmembrane helix</keyword>
<feature type="transmembrane region" description="Helical" evidence="1">
    <location>
        <begin position="118"/>
        <end position="140"/>
    </location>
</feature>
<feature type="transmembrane region" description="Helical" evidence="1">
    <location>
        <begin position="61"/>
        <end position="87"/>
    </location>
</feature>
<organism evidence="2">
    <name type="scientific">uncultured Arthrobacter sp</name>
    <dbReference type="NCBI Taxonomy" id="114050"/>
    <lineage>
        <taxon>Bacteria</taxon>
        <taxon>Bacillati</taxon>
        <taxon>Actinomycetota</taxon>
        <taxon>Actinomycetes</taxon>
        <taxon>Micrococcales</taxon>
        <taxon>Micrococcaceae</taxon>
        <taxon>Arthrobacter</taxon>
        <taxon>environmental samples</taxon>
    </lineage>
</organism>
<feature type="transmembrane region" description="Helical" evidence="1">
    <location>
        <begin position="342"/>
        <end position="363"/>
    </location>
</feature>
<evidence type="ECO:0000313" key="2">
    <source>
        <dbReference type="EMBL" id="CAA9231794.1"/>
    </source>
</evidence>
<dbReference type="Gene3D" id="1.20.1740.10">
    <property type="entry name" value="Amino acid/polyamine transporter I"/>
    <property type="match status" value="1"/>
</dbReference>
<feature type="transmembrane region" description="Helical" evidence="1">
    <location>
        <begin position="432"/>
        <end position="452"/>
    </location>
</feature>
<feature type="transmembrane region" description="Helical" evidence="1">
    <location>
        <begin position="160"/>
        <end position="176"/>
    </location>
</feature>
<proteinExistence type="predicted"/>
<gene>
    <name evidence="2" type="ORF">AVDCRST_MAG83-1174</name>
</gene>
<feature type="transmembrane region" description="Helical" evidence="1">
    <location>
        <begin position="281"/>
        <end position="304"/>
    </location>
</feature>
<name>A0A6J4HSJ5_9MICC</name>
<feature type="transmembrane region" description="Helical" evidence="1">
    <location>
        <begin position="400"/>
        <end position="420"/>
    </location>
</feature>
<evidence type="ECO:0000256" key="1">
    <source>
        <dbReference type="SAM" id="Phobius"/>
    </source>
</evidence>
<reference evidence="2" key="1">
    <citation type="submission" date="2020-02" db="EMBL/GenBank/DDBJ databases">
        <authorList>
            <person name="Meier V. D."/>
        </authorList>
    </citation>
    <scope>NUCLEOTIDE SEQUENCE</scope>
    <source>
        <strain evidence="2">AVDCRST_MAG83</strain>
    </source>
</reference>
<keyword evidence="1" id="KW-0472">Membrane</keyword>
<dbReference type="EMBL" id="CADCTE010000073">
    <property type="protein sequence ID" value="CAA9231794.1"/>
    <property type="molecule type" value="Genomic_DNA"/>
</dbReference>
<feature type="transmembrane region" description="Helical" evidence="1">
    <location>
        <begin position="375"/>
        <end position="394"/>
    </location>
</feature>
<keyword evidence="1" id="KW-0812">Transmembrane</keyword>
<accession>A0A6J4HSJ5</accession>
<protein>
    <submittedName>
        <fullName evidence="2">INTEGRAL MEMBRANE PROTEIN (Rhomboid family)</fullName>
    </submittedName>
</protein>
<feature type="transmembrane region" description="Helical" evidence="1">
    <location>
        <begin position="183"/>
        <end position="206"/>
    </location>
</feature>
<dbReference type="AlphaFoldDB" id="A0A6J4HSJ5"/>
<feature type="transmembrane region" description="Helical" evidence="1">
    <location>
        <begin position="458"/>
        <end position="475"/>
    </location>
</feature>
<feature type="transmembrane region" description="Helical" evidence="1">
    <location>
        <begin position="218"/>
        <end position="240"/>
    </location>
</feature>